<evidence type="ECO:0000313" key="5">
    <source>
        <dbReference type="EMBL" id="KEQ68692.1"/>
    </source>
</evidence>
<keyword evidence="5" id="KW-0378">Hydrolase</keyword>
<accession>A0A074WFQ6</accession>
<sequence length="105" mass="12013">MGTEAEKREVVRRLTTGQQDVFVATNALGLGIDAPTIRVVIHIGVRRSMRDFVQESGRAGRDRQWSESIIMRWKRTQSDGSIIRDKMWGAEEAMKTFVEGECCRR</sequence>
<dbReference type="Gene3D" id="3.40.50.300">
    <property type="entry name" value="P-loop containing nucleotide triphosphate hydrolases"/>
    <property type="match status" value="1"/>
</dbReference>
<name>A0A074WFQ6_9PEZI</name>
<dbReference type="GO" id="GO:0016787">
    <property type="term" value="F:hydrolase activity"/>
    <property type="evidence" value="ECO:0007669"/>
    <property type="project" value="UniProtKB-KW"/>
</dbReference>
<protein>
    <recommendedName>
        <fullName evidence="3">DNA 3'-5' helicase</fullName>
        <ecNumber evidence="3">5.6.2.4</ecNumber>
    </recommendedName>
</protein>
<dbReference type="EMBL" id="KL584727">
    <property type="protein sequence ID" value="KEQ68692.1"/>
    <property type="molecule type" value="Genomic_DNA"/>
</dbReference>
<dbReference type="PANTHER" id="PTHR13710:SF154">
    <property type="entry name" value="RECQ HELICASE, PUTATIVE (AFU_ORTHOLOGUE AFUA_6G14720)-RELATED"/>
    <property type="match status" value="1"/>
</dbReference>
<gene>
    <name evidence="5" type="ORF">M436DRAFT_13430</name>
</gene>
<dbReference type="HOGENOM" id="CLU_2159706_0_0_1"/>
<dbReference type="InterPro" id="IPR027417">
    <property type="entry name" value="P-loop_NTPase"/>
</dbReference>
<evidence type="ECO:0000256" key="3">
    <source>
        <dbReference type="ARBA" id="ARBA00034808"/>
    </source>
</evidence>
<proteinExistence type="inferred from homology"/>
<dbReference type="Proteomes" id="UP000027730">
    <property type="component" value="Unassembled WGS sequence"/>
</dbReference>
<evidence type="ECO:0000313" key="6">
    <source>
        <dbReference type="Proteomes" id="UP000027730"/>
    </source>
</evidence>
<dbReference type="GO" id="GO:0009378">
    <property type="term" value="F:four-way junction helicase activity"/>
    <property type="evidence" value="ECO:0007669"/>
    <property type="project" value="TreeGrafter"/>
</dbReference>
<dbReference type="SUPFAM" id="SSF52540">
    <property type="entry name" value="P-loop containing nucleoside triphosphate hydrolases"/>
    <property type="match status" value="1"/>
</dbReference>
<dbReference type="GO" id="GO:0000724">
    <property type="term" value="P:double-strand break repair via homologous recombination"/>
    <property type="evidence" value="ECO:0007669"/>
    <property type="project" value="TreeGrafter"/>
</dbReference>
<comment type="catalytic activity">
    <reaction evidence="2">
        <text>Couples ATP hydrolysis with the unwinding of duplex DNA by translocating in the 3'-5' direction.</text>
        <dbReference type="EC" id="5.6.2.4"/>
    </reaction>
</comment>
<dbReference type="EC" id="5.6.2.4" evidence="3"/>
<dbReference type="AlphaFoldDB" id="A0A074WFQ6"/>
<feature type="non-terminal residue" evidence="5">
    <location>
        <position position="105"/>
    </location>
</feature>
<dbReference type="InterPro" id="IPR001650">
    <property type="entry name" value="Helicase_C-like"/>
</dbReference>
<dbReference type="Pfam" id="PF00271">
    <property type="entry name" value="Helicase_C"/>
    <property type="match status" value="1"/>
</dbReference>
<dbReference type="RefSeq" id="XP_013422790.1">
    <property type="nucleotide sequence ID" value="XM_013567336.1"/>
</dbReference>
<evidence type="ECO:0000256" key="1">
    <source>
        <dbReference type="ARBA" id="ARBA00005446"/>
    </source>
</evidence>
<dbReference type="PROSITE" id="PS51194">
    <property type="entry name" value="HELICASE_CTER"/>
    <property type="match status" value="1"/>
</dbReference>
<dbReference type="STRING" id="1043004.A0A074WFQ6"/>
<reference evidence="5 6" key="1">
    <citation type="journal article" date="2014" name="BMC Genomics">
        <title>Genome sequencing of four Aureobasidium pullulans varieties: biotechnological potential, stress tolerance, and description of new species.</title>
        <authorList>
            <person name="Gostin Ar C."/>
            <person name="Ohm R.A."/>
            <person name="Kogej T."/>
            <person name="Sonjak S."/>
            <person name="Turk M."/>
            <person name="Zajc J."/>
            <person name="Zalar P."/>
            <person name="Grube M."/>
            <person name="Sun H."/>
            <person name="Han J."/>
            <person name="Sharma A."/>
            <person name="Chiniquy J."/>
            <person name="Ngan C.Y."/>
            <person name="Lipzen A."/>
            <person name="Barry K."/>
            <person name="Grigoriev I.V."/>
            <person name="Gunde-Cimerman N."/>
        </authorList>
    </citation>
    <scope>NUCLEOTIDE SEQUENCE [LARGE SCALE GENOMIC DNA]</scope>
    <source>
        <strain evidence="5 6">CBS 147.97</strain>
    </source>
</reference>
<dbReference type="GO" id="GO:0043138">
    <property type="term" value="F:3'-5' DNA helicase activity"/>
    <property type="evidence" value="ECO:0007669"/>
    <property type="project" value="UniProtKB-EC"/>
</dbReference>
<keyword evidence="6" id="KW-1185">Reference proteome</keyword>
<evidence type="ECO:0000259" key="4">
    <source>
        <dbReference type="PROSITE" id="PS51194"/>
    </source>
</evidence>
<dbReference type="PANTHER" id="PTHR13710">
    <property type="entry name" value="DNA HELICASE RECQ FAMILY MEMBER"/>
    <property type="match status" value="1"/>
</dbReference>
<dbReference type="GO" id="GO:0005694">
    <property type="term" value="C:chromosome"/>
    <property type="evidence" value="ECO:0007669"/>
    <property type="project" value="TreeGrafter"/>
</dbReference>
<organism evidence="5 6">
    <name type="scientific">Aureobasidium namibiae CBS 147.97</name>
    <dbReference type="NCBI Taxonomy" id="1043004"/>
    <lineage>
        <taxon>Eukaryota</taxon>
        <taxon>Fungi</taxon>
        <taxon>Dikarya</taxon>
        <taxon>Ascomycota</taxon>
        <taxon>Pezizomycotina</taxon>
        <taxon>Dothideomycetes</taxon>
        <taxon>Dothideomycetidae</taxon>
        <taxon>Dothideales</taxon>
        <taxon>Saccotheciaceae</taxon>
        <taxon>Aureobasidium</taxon>
    </lineage>
</organism>
<dbReference type="SMART" id="SM00490">
    <property type="entry name" value="HELICc"/>
    <property type="match status" value="1"/>
</dbReference>
<dbReference type="GO" id="GO:0005737">
    <property type="term" value="C:cytoplasm"/>
    <property type="evidence" value="ECO:0007669"/>
    <property type="project" value="TreeGrafter"/>
</dbReference>
<dbReference type="GeneID" id="25407775"/>
<dbReference type="OrthoDB" id="3945650at2759"/>
<feature type="domain" description="Helicase C-terminal" evidence="4">
    <location>
        <begin position="1"/>
        <end position="105"/>
    </location>
</feature>
<comment type="similarity">
    <text evidence="1">Belongs to the helicase family. RecQ subfamily.</text>
</comment>
<evidence type="ECO:0000256" key="2">
    <source>
        <dbReference type="ARBA" id="ARBA00034617"/>
    </source>
</evidence>